<accession>A0A6B9FDX7</accession>
<dbReference type="AlphaFoldDB" id="A0A6B9FDX7"/>
<evidence type="ECO:0000313" key="1">
    <source>
        <dbReference type="EMBL" id="QGX94840.1"/>
    </source>
</evidence>
<evidence type="ECO:0000313" key="2">
    <source>
        <dbReference type="Proteomes" id="UP000428325"/>
    </source>
</evidence>
<gene>
    <name evidence="1" type="ORF">EI982_08570</name>
</gene>
<organism evidence="1 2">
    <name type="scientific">Haloplanus rallus</name>
    <dbReference type="NCBI Taxonomy" id="1816183"/>
    <lineage>
        <taxon>Archaea</taxon>
        <taxon>Methanobacteriati</taxon>
        <taxon>Methanobacteriota</taxon>
        <taxon>Stenosarchaea group</taxon>
        <taxon>Halobacteria</taxon>
        <taxon>Halobacteriales</taxon>
        <taxon>Haloferacaceae</taxon>
        <taxon>Haloplanus</taxon>
    </lineage>
</organism>
<dbReference type="EMBL" id="CP034345">
    <property type="protein sequence ID" value="QGX94840.1"/>
    <property type="molecule type" value="Genomic_DNA"/>
</dbReference>
<proteinExistence type="predicted"/>
<keyword evidence="2" id="KW-1185">Reference proteome</keyword>
<evidence type="ECO:0008006" key="3">
    <source>
        <dbReference type="Google" id="ProtNLM"/>
    </source>
</evidence>
<reference evidence="1 2" key="1">
    <citation type="submission" date="2018-12" db="EMBL/GenBank/DDBJ databases">
        <title>Complete genome sequence of Haloplanus rallus MBLA0036.</title>
        <authorList>
            <person name="Nam Y.-d."/>
            <person name="Kang J."/>
            <person name="Chung W.-H."/>
            <person name="Park Y.S."/>
        </authorList>
    </citation>
    <scope>NUCLEOTIDE SEQUENCE [LARGE SCALE GENOMIC DNA]</scope>
    <source>
        <strain evidence="1 2">MBLA0036</strain>
    </source>
</reference>
<name>A0A6B9FDX7_9EURY</name>
<sequence length="83" mass="9217">MKCGKSWIHIFRPDDILPSLKVRASHPLLAGQVNPEDWESKVCWTVSQWLCHEAVGIAVKQVGSAYTSKRCAECGFTCTLTPV</sequence>
<dbReference type="Proteomes" id="UP000428325">
    <property type="component" value="Chromosome"/>
</dbReference>
<dbReference type="KEGG" id="hra:EI982_08570"/>
<protein>
    <recommendedName>
        <fullName evidence="3">Transposase</fullName>
    </recommendedName>
</protein>